<gene>
    <name evidence="1" type="ORF">GL267_05440</name>
</gene>
<dbReference type="EMBL" id="WNJL01000023">
    <property type="protein sequence ID" value="NDU42106.1"/>
    <property type="molecule type" value="Genomic_DNA"/>
</dbReference>
<name>A0A845U4H3_9PROT</name>
<comment type="caution">
    <text evidence="1">The sequence shown here is derived from an EMBL/GenBank/DDBJ whole genome shotgun (WGS) entry which is preliminary data.</text>
</comment>
<dbReference type="AlphaFoldDB" id="A0A845U4H3"/>
<proteinExistence type="predicted"/>
<sequence>MRDVHMEIIFSDKWKHQVLTFTSIAVLSAVAAAPLTHASPYAGTSTSQQSHVSIAHLWINGRSVPAAAQNRVIDFPDGAMQVAIDREIARMQRRMRVSFRPFVIMPSFRLPVPVTLLSLSPETPFSKAIPRHSMNLTELRALPHAVNYLATRLRM</sequence>
<organism evidence="1">
    <name type="scientific">Acidithiobacillus ferrianus</name>
    <dbReference type="NCBI Taxonomy" id="2678518"/>
    <lineage>
        <taxon>Bacteria</taxon>
        <taxon>Pseudomonadati</taxon>
        <taxon>Pseudomonadota</taxon>
        <taxon>Acidithiobacillia</taxon>
        <taxon>Acidithiobacillales</taxon>
        <taxon>Acidithiobacillaceae</taxon>
        <taxon>Acidithiobacillus</taxon>
    </lineage>
</organism>
<accession>A0A845U4H3</accession>
<protein>
    <submittedName>
        <fullName evidence="1">Uncharacterized protein</fullName>
    </submittedName>
</protein>
<dbReference type="RefSeq" id="WP_163097225.1">
    <property type="nucleotide sequence ID" value="NZ_CP127523.1"/>
</dbReference>
<reference evidence="1" key="1">
    <citation type="submission" date="2019-11" db="EMBL/GenBank/DDBJ databases">
        <title>Acidithiobacillus ferrianus sp. nov.: a facultatively anaerobic and extremely acidophilic chemolithoautotroph.</title>
        <authorList>
            <person name="Norris P.R."/>
            <person name="Falagan C."/>
            <person name="Moya-Beltran A."/>
            <person name="Castro M."/>
            <person name="Quatrini R."/>
            <person name="Johnson D.B."/>
        </authorList>
    </citation>
    <scope>NUCLEOTIDE SEQUENCE [LARGE SCALE GENOMIC DNA]</scope>
    <source>
        <strain evidence="1">MG</strain>
    </source>
</reference>
<evidence type="ECO:0000313" key="1">
    <source>
        <dbReference type="EMBL" id="NDU42106.1"/>
    </source>
</evidence>